<dbReference type="Proteomes" id="UP000006272">
    <property type="component" value="Unassembled WGS sequence"/>
</dbReference>
<proteinExistence type="predicted"/>
<dbReference type="AlphaFoldDB" id="K6GI45"/>
<dbReference type="SUPFAM" id="SSF46785">
    <property type="entry name" value="Winged helix' DNA-binding domain"/>
    <property type="match status" value="1"/>
</dbReference>
<sequence>MFDLRDLPDATTLEGFGKRFPELDVSALQVVLRLARLGEDLVRLMQDGLMRDGLSLRRFFVLVLLARNAEGLRAVGLAKKMGVTKATVSEVLAGMARDKLVLSSADPEDSRAQLVTLSEQGKALLDAVLPGHYQRLAGVVEGLDGDERAELLRLLAIVGNRLG</sequence>
<dbReference type="Pfam" id="PF01047">
    <property type="entry name" value="MarR"/>
    <property type="match status" value="1"/>
</dbReference>
<dbReference type="InterPro" id="IPR000835">
    <property type="entry name" value="HTH_MarR-typ"/>
</dbReference>
<organism evidence="2 3">
    <name type="scientific">Solidesulfovibrio magneticus str. Maddingley MBC34</name>
    <dbReference type="NCBI Taxonomy" id="1206767"/>
    <lineage>
        <taxon>Bacteria</taxon>
        <taxon>Pseudomonadati</taxon>
        <taxon>Thermodesulfobacteriota</taxon>
        <taxon>Desulfovibrionia</taxon>
        <taxon>Desulfovibrionales</taxon>
        <taxon>Desulfovibrionaceae</taxon>
        <taxon>Solidesulfovibrio</taxon>
    </lineage>
</organism>
<dbReference type="GO" id="GO:0006950">
    <property type="term" value="P:response to stress"/>
    <property type="evidence" value="ECO:0007669"/>
    <property type="project" value="TreeGrafter"/>
</dbReference>
<evidence type="ECO:0000259" key="1">
    <source>
        <dbReference type="PROSITE" id="PS50995"/>
    </source>
</evidence>
<comment type="caution">
    <text evidence="2">The sequence shown here is derived from an EMBL/GenBank/DDBJ whole genome shotgun (WGS) entry which is preliminary data.</text>
</comment>
<feature type="domain" description="HTH marR-type" evidence="1">
    <location>
        <begin position="27"/>
        <end position="160"/>
    </location>
</feature>
<dbReference type="InterPro" id="IPR036390">
    <property type="entry name" value="WH_DNA-bd_sf"/>
</dbReference>
<dbReference type="PANTHER" id="PTHR33164">
    <property type="entry name" value="TRANSCRIPTIONAL REGULATOR, MARR FAMILY"/>
    <property type="match status" value="1"/>
</dbReference>
<dbReference type="InterPro" id="IPR036388">
    <property type="entry name" value="WH-like_DNA-bd_sf"/>
</dbReference>
<dbReference type="EMBL" id="ALAO01000048">
    <property type="protein sequence ID" value="EKO40779.1"/>
    <property type="molecule type" value="Genomic_DNA"/>
</dbReference>
<dbReference type="Gene3D" id="1.10.10.10">
    <property type="entry name" value="Winged helix-like DNA-binding domain superfamily/Winged helix DNA-binding domain"/>
    <property type="match status" value="1"/>
</dbReference>
<reference evidence="2 3" key="1">
    <citation type="submission" date="2012-07" db="EMBL/GenBank/DDBJ databases">
        <title>Draft genome sequence of Desulfovibrio magneticus str. Maddingley MBC34 obtained from a metagenomic sequence of a methanogenic enrichment isolated from coal-seam formation water in Victoria, Australia.</title>
        <authorList>
            <person name="Greenfield P."/>
            <person name="Hendry P."/>
            <person name="Li D."/>
            <person name="Rosewarne C.P."/>
            <person name="Tran-Dinh N."/>
            <person name="Elbourne L.D.H."/>
            <person name="Paulsen I.T."/>
            <person name="Midgley D.J."/>
        </authorList>
    </citation>
    <scope>NUCLEOTIDE SEQUENCE [LARGE SCALE GENOMIC DNA]</scope>
    <source>
        <strain evidence="3">Maddingley MBC34</strain>
    </source>
</reference>
<evidence type="ECO:0000313" key="3">
    <source>
        <dbReference type="Proteomes" id="UP000006272"/>
    </source>
</evidence>
<dbReference type="InterPro" id="IPR039422">
    <property type="entry name" value="MarR/SlyA-like"/>
</dbReference>
<gene>
    <name evidence="2" type="ORF">B193_0509</name>
</gene>
<accession>K6GI45</accession>
<dbReference type="PANTHER" id="PTHR33164:SF43">
    <property type="entry name" value="HTH-TYPE TRANSCRIPTIONAL REPRESSOR YETL"/>
    <property type="match status" value="1"/>
</dbReference>
<name>K6GI45_9BACT</name>
<dbReference type="GO" id="GO:0003700">
    <property type="term" value="F:DNA-binding transcription factor activity"/>
    <property type="evidence" value="ECO:0007669"/>
    <property type="project" value="InterPro"/>
</dbReference>
<dbReference type="PROSITE" id="PS50995">
    <property type="entry name" value="HTH_MARR_2"/>
    <property type="match status" value="1"/>
</dbReference>
<dbReference type="PRINTS" id="PR00598">
    <property type="entry name" value="HTHMARR"/>
</dbReference>
<dbReference type="PATRIC" id="fig|1206767.3.peg.478"/>
<evidence type="ECO:0000313" key="2">
    <source>
        <dbReference type="EMBL" id="EKO40779.1"/>
    </source>
</evidence>
<dbReference type="SMART" id="SM00347">
    <property type="entry name" value="HTH_MARR"/>
    <property type="match status" value="1"/>
</dbReference>
<protein>
    <submittedName>
        <fullName evidence="2">Transcriptional regulator</fullName>
    </submittedName>
</protein>